<organism evidence="3">
    <name type="scientific">Fusarium oxysporum Fo47</name>
    <dbReference type="NCBI Taxonomy" id="660027"/>
    <lineage>
        <taxon>Eukaryota</taxon>
        <taxon>Fungi</taxon>
        <taxon>Dikarya</taxon>
        <taxon>Ascomycota</taxon>
        <taxon>Pezizomycotina</taxon>
        <taxon>Sordariomycetes</taxon>
        <taxon>Hypocreomycetidae</taxon>
        <taxon>Hypocreales</taxon>
        <taxon>Nectriaceae</taxon>
        <taxon>Fusarium</taxon>
        <taxon>Fusarium oxysporum species complex</taxon>
    </lineage>
</organism>
<feature type="region of interest" description="Disordered" evidence="1">
    <location>
        <begin position="18"/>
        <end position="49"/>
    </location>
</feature>
<dbReference type="InterPro" id="IPR021369">
    <property type="entry name" value="DUF2985"/>
</dbReference>
<dbReference type="EMBL" id="JH717928">
    <property type="protein sequence ID" value="EWZ28293.1"/>
    <property type="molecule type" value="Genomic_DNA"/>
</dbReference>
<evidence type="ECO:0000256" key="2">
    <source>
        <dbReference type="SAM" id="Phobius"/>
    </source>
</evidence>
<dbReference type="PANTHER" id="PTHR35872">
    <property type="entry name" value="INTEGRAL MEMBRANE PROTEIN (AFU_ORTHOLOGUE AFUA_5G07110)"/>
    <property type="match status" value="1"/>
</dbReference>
<feature type="transmembrane region" description="Helical" evidence="2">
    <location>
        <begin position="407"/>
        <end position="434"/>
    </location>
</feature>
<feature type="transmembrane region" description="Helical" evidence="2">
    <location>
        <begin position="188"/>
        <end position="208"/>
    </location>
</feature>
<feature type="compositionally biased region" description="Polar residues" evidence="1">
    <location>
        <begin position="18"/>
        <end position="32"/>
    </location>
</feature>
<name>W9JFQ5_FUSOX</name>
<protein>
    <submittedName>
        <fullName evidence="3">Uncharacterized protein</fullName>
    </submittedName>
</protein>
<reference evidence="3" key="2">
    <citation type="submission" date="2012-06" db="EMBL/GenBank/DDBJ databases">
        <title>Annotation of the Genome Sequence of Fusarium oxysporum Fo47.</title>
        <authorList>
            <consortium name="The Broad Institute Genomics Platform"/>
            <person name="Ma L.-J."/>
            <person name="Corby-Kistler H."/>
            <person name="Broz K."/>
            <person name="Gale L.R."/>
            <person name="Jonkers W."/>
            <person name="O'Donnell K."/>
            <person name="Ploetz R."/>
            <person name="Steinberg C."/>
            <person name="Schwartz D.C."/>
            <person name="VanEtten H."/>
            <person name="Zhou S."/>
            <person name="Young S.K."/>
            <person name="Zeng Q."/>
            <person name="Gargeya S."/>
            <person name="Fitzgerald M."/>
            <person name="Abouelleil A."/>
            <person name="Alvarado L."/>
            <person name="Chapman S.B."/>
            <person name="Gainer-Dewar J."/>
            <person name="Goldberg J."/>
            <person name="Griggs A."/>
            <person name="Gujja S."/>
            <person name="Hansen M."/>
            <person name="Howarth C."/>
            <person name="Imamovic A."/>
            <person name="Ireland A."/>
            <person name="Larimer J."/>
            <person name="McCowan C."/>
            <person name="Murphy C."/>
            <person name="Pearson M."/>
            <person name="Poon T.W."/>
            <person name="Priest M."/>
            <person name="Roberts A."/>
            <person name="Saif S."/>
            <person name="Shea T."/>
            <person name="Sykes S."/>
            <person name="Wortman J."/>
            <person name="Nusbaum C."/>
            <person name="Birren B."/>
        </authorList>
    </citation>
    <scope>NUCLEOTIDE SEQUENCE</scope>
    <source>
        <strain evidence="3">Fo47</strain>
    </source>
</reference>
<sequence>MCATGTICSSIFTRQAVPPTSSNPSVLMQQSPDAGGPLRQSTFPAVSDEVPPEDPAPLQCLPAMCHPSCNDINSPRREWIEWDSQILNALFCVTGFGLAPWRFRDLWFLFQYQVQGKEISLRRLGGIHRGWFRLPGSAELDPKIGPENVSSSPHLVSSIACPYPRDKIPDAPLTGQRAPATPIWKSGAVIWLMVWNTFFQCCLAGFMWGMNRYNRPSWATGLFVGLGCMVAAVGGIIIFIEGKKVKGIKGVLIGDKDIQQLQEDREKGIWHYNNIKDKDLTEDAKKNKETEFWNYRSGAFGSSGINNFVTLDGSLGLSNQFTGDFVRLVLLANIPQLILSISYLQFNSLITKIFLAKEWAQMGVPCILASVLLHWLASSSCYVFMADGGFYGPTTSANSMGLSGSDFIAVGYSTMAIMVAIVVFAVVIYVPLLLSMRRLPGDMVIVGSNSLAIAAACHASKASKVNISDCSLKTDSSGEEGGDDRRTLSVYARIAESKIKWGVVRMEDSFYNELKNEVDVNEIGHLSFGVQDDAVGKPEFQKWYIYLQTSRRCVRKPLSNPLRPLRNQGHQ</sequence>
<keyword evidence="2" id="KW-0812">Transmembrane</keyword>
<gene>
    <name evidence="3" type="ORF">FOZG_17999</name>
</gene>
<evidence type="ECO:0000256" key="1">
    <source>
        <dbReference type="SAM" id="MobiDB-lite"/>
    </source>
</evidence>
<keyword evidence="2" id="KW-0472">Membrane</keyword>
<dbReference type="PANTHER" id="PTHR35872:SF1">
    <property type="entry name" value="ALPHA-L-RHAMNOSIDASE C"/>
    <property type="match status" value="1"/>
</dbReference>
<keyword evidence="2" id="KW-1133">Transmembrane helix</keyword>
<dbReference type="Proteomes" id="UP000030766">
    <property type="component" value="Unassembled WGS sequence"/>
</dbReference>
<dbReference type="AlphaFoldDB" id="W9JFQ5"/>
<dbReference type="HOGENOM" id="CLU_477374_0_0_1"/>
<dbReference type="Pfam" id="PF11204">
    <property type="entry name" value="DUF2985"/>
    <property type="match status" value="1"/>
</dbReference>
<accession>W9JFQ5</accession>
<proteinExistence type="predicted"/>
<feature type="transmembrane region" description="Helical" evidence="2">
    <location>
        <begin position="364"/>
        <end position="385"/>
    </location>
</feature>
<evidence type="ECO:0000313" key="3">
    <source>
        <dbReference type="EMBL" id="EWZ28293.1"/>
    </source>
</evidence>
<dbReference type="VEuPathDB" id="FungiDB:FOZG_17999"/>
<feature type="transmembrane region" description="Helical" evidence="2">
    <location>
        <begin position="220"/>
        <end position="240"/>
    </location>
</feature>
<reference evidence="3" key="1">
    <citation type="submission" date="2011-06" db="EMBL/GenBank/DDBJ databases">
        <title>The Genome Sequence of Fusarium oxysporum Fo47.</title>
        <authorList>
            <consortium name="The Broad Institute Genome Sequencing Platform"/>
            <person name="Ma L.-J."/>
            <person name="Gale L.R."/>
            <person name="Schwartz D.C."/>
            <person name="Zhou S."/>
            <person name="Corby-Kistler H."/>
            <person name="Young S.K."/>
            <person name="Zeng Q."/>
            <person name="Gargeya S."/>
            <person name="Fitzgerald M."/>
            <person name="Haas B."/>
            <person name="Abouelleil A."/>
            <person name="Alvarado L."/>
            <person name="Arachchi H.M."/>
            <person name="Berlin A."/>
            <person name="Brown A."/>
            <person name="Chapman S.B."/>
            <person name="Chen Z."/>
            <person name="Dunbar C."/>
            <person name="Freedman E."/>
            <person name="Gearin G."/>
            <person name="Gellesch M."/>
            <person name="Goldberg J."/>
            <person name="Griggs A."/>
            <person name="Gujja S."/>
            <person name="Heiman D."/>
            <person name="Howarth C."/>
            <person name="Larson L."/>
            <person name="Lui A."/>
            <person name="MacDonald P.J.P."/>
            <person name="Mehta T."/>
            <person name="Montmayeur A."/>
            <person name="Murphy C."/>
            <person name="Neiman D."/>
            <person name="Pearson M."/>
            <person name="Priest M."/>
            <person name="Roberts A."/>
            <person name="Saif S."/>
            <person name="Shea T."/>
            <person name="Shenoy N."/>
            <person name="Sisk P."/>
            <person name="Stolte C."/>
            <person name="Sykes S."/>
            <person name="Wortman J."/>
            <person name="Nusbaum C."/>
            <person name="Birren B."/>
        </authorList>
    </citation>
    <scope>NUCLEOTIDE SEQUENCE [LARGE SCALE GENOMIC DNA]</scope>
    <source>
        <strain evidence="3">Fo47</strain>
    </source>
</reference>